<organism evidence="1 2">
    <name type="scientific">Hyalomma asiaticum</name>
    <name type="common">Tick</name>
    <dbReference type="NCBI Taxonomy" id="266040"/>
    <lineage>
        <taxon>Eukaryota</taxon>
        <taxon>Metazoa</taxon>
        <taxon>Ecdysozoa</taxon>
        <taxon>Arthropoda</taxon>
        <taxon>Chelicerata</taxon>
        <taxon>Arachnida</taxon>
        <taxon>Acari</taxon>
        <taxon>Parasitiformes</taxon>
        <taxon>Ixodida</taxon>
        <taxon>Ixodoidea</taxon>
        <taxon>Ixodidae</taxon>
        <taxon>Hyalomminae</taxon>
        <taxon>Hyalomma</taxon>
    </lineage>
</organism>
<evidence type="ECO:0000313" key="1">
    <source>
        <dbReference type="EMBL" id="KAH6946107.1"/>
    </source>
</evidence>
<sequence>MTVNKLVRKTNNAIRLIKRVANKHNGVKEENLIRLVHSFVLCHFSYIAAMNNWYRSERDKLNILIRKAVKSTIGLPCSTSTDRLMQLGIHNTLEEIAEAQECSQIARLSSTMTGRHILKKLGYTEQSYHGDSVEIPPSIRDLITAMQIPKNVLPEHNHPRHRARAATILKNYQSDSNTCFVDAASYRSSLKFTAVVINHKGQLANCTSIYTKDLLVAKQVAIALAIVNDSMEASTLK</sequence>
<keyword evidence="2" id="KW-1185">Reference proteome</keyword>
<gene>
    <name evidence="1" type="ORF">HPB50_011668</name>
</gene>
<evidence type="ECO:0000313" key="2">
    <source>
        <dbReference type="Proteomes" id="UP000821845"/>
    </source>
</evidence>
<dbReference type="Proteomes" id="UP000821845">
    <property type="component" value="Chromosome 1"/>
</dbReference>
<accession>A0ACB7TIG3</accession>
<protein>
    <submittedName>
        <fullName evidence="1">Uncharacterized protein</fullName>
    </submittedName>
</protein>
<dbReference type="EMBL" id="CM023481">
    <property type="protein sequence ID" value="KAH6946107.1"/>
    <property type="molecule type" value="Genomic_DNA"/>
</dbReference>
<proteinExistence type="predicted"/>
<name>A0ACB7TIG3_HYAAI</name>
<comment type="caution">
    <text evidence="1">The sequence shown here is derived from an EMBL/GenBank/DDBJ whole genome shotgun (WGS) entry which is preliminary data.</text>
</comment>
<reference evidence="1" key="1">
    <citation type="submission" date="2020-05" db="EMBL/GenBank/DDBJ databases">
        <title>Large-scale comparative analyses of tick genomes elucidate their genetic diversity and vector capacities.</title>
        <authorList>
            <person name="Jia N."/>
            <person name="Wang J."/>
            <person name="Shi W."/>
            <person name="Du L."/>
            <person name="Sun Y."/>
            <person name="Zhan W."/>
            <person name="Jiang J."/>
            <person name="Wang Q."/>
            <person name="Zhang B."/>
            <person name="Ji P."/>
            <person name="Sakyi L.B."/>
            <person name="Cui X."/>
            <person name="Yuan T."/>
            <person name="Jiang B."/>
            <person name="Yang W."/>
            <person name="Lam T.T.-Y."/>
            <person name="Chang Q."/>
            <person name="Ding S."/>
            <person name="Wang X."/>
            <person name="Zhu J."/>
            <person name="Ruan X."/>
            <person name="Zhao L."/>
            <person name="Wei J."/>
            <person name="Que T."/>
            <person name="Du C."/>
            <person name="Cheng J."/>
            <person name="Dai P."/>
            <person name="Han X."/>
            <person name="Huang E."/>
            <person name="Gao Y."/>
            <person name="Liu J."/>
            <person name="Shao H."/>
            <person name="Ye R."/>
            <person name="Li L."/>
            <person name="Wei W."/>
            <person name="Wang X."/>
            <person name="Wang C."/>
            <person name="Yang T."/>
            <person name="Huo Q."/>
            <person name="Li W."/>
            <person name="Guo W."/>
            <person name="Chen H."/>
            <person name="Zhou L."/>
            <person name="Ni X."/>
            <person name="Tian J."/>
            <person name="Zhou Y."/>
            <person name="Sheng Y."/>
            <person name="Liu T."/>
            <person name="Pan Y."/>
            <person name="Xia L."/>
            <person name="Li J."/>
            <person name="Zhao F."/>
            <person name="Cao W."/>
        </authorList>
    </citation>
    <scope>NUCLEOTIDE SEQUENCE</scope>
    <source>
        <strain evidence="1">Hyas-2018</strain>
    </source>
</reference>